<dbReference type="OrthoDB" id="9843147at2"/>
<dbReference type="RefSeq" id="WP_014187903.1">
    <property type="nucleotide sequence ID" value="NC_016585.1"/>
</dbReference>
<dbReference type="EMBL" id="FQ311869">
    <property type="protein sequence ID" value="CBS88435.1"/>
    <property type="molecule type" value="Genomic_DNA"/>
</dbReference>
<dbReference type="AlphaFoldDB" id="G7ZB51"/>
<gene>
    <name evidence="1" type="ordered locus">AZOLI_p10123</name>
</gene>
<dbReference type="KEGG" id="ali:AZOLI_p10123"/>
<keyword evidence="2" id="KW-1185">Reference proteome</keyword>
<name>G7ZB51_AZOL4</name>
<evidence type="ECO:0000313" key="1">
    <source>
        <dbReference type="EMBL" id="CBS88435.1"/>
    </source>
</evidence>
<geneLocation type="plasmid" evidence="1 2">
    <name>AZO_p1</name>
</geneLocation>
<accession>G7ZB51</accession>
<organism evidence="1 2">
    <name type="scientific">Azospirillum lipoferum (strain 4B)</name>
    <dbReference type="NCBI Taxonomy" id="862719"/>
    <lineage>
        <taxon>Bacteria</taxon>
        <taxon>Pseudomonadati</taxon>
        <taxon>Pseudomonadota</taxon>
        <taxon>Alphaproteobacteria</taxon>
        <taxon>Rhodospirillales</taxon>
        <taxon>Azospirillaceae</taxon>
        <taxon>Azospirillum</taxon>
    </lineage>
</organism>
<keyword evidence="1" id="KW-0614">Plasmid</keyword>
<dbReference type="HOGENOM" id="CLU_1727607_0_0_5"/>
<evidence type="ECO:0000313" key="2">
    <source>
        <dbReference type="Proteomes" id="UP000005667"/>
    </source>
</evidence>
<dbReference type="Proteomes" id="UP000005667">
    <property type="component" value="Plasmid AZO_p1"/>
</dbReference>
<sequence length="151" mass="16263">MARCYTAADREAAQRIVQAIVPQRFVVGVSPHVIDGKLWVRVDDAPFPAFLPRRIIRFGKSISYSITAPDTLTYPPSVAAVFLDIRAALSASGIDEVDISLSQAAAARQAKRILALAYSAHGRMRLAGLLAAAGLSDEAVADQLDWLDRTS</sequence>
<proteinExistence type="predicted"/>
<protein>
    <submittedName>
        <fullName evidence="1">Uncharacterized protein</fullName>
    </submittedName>
</protein>
<reference evidence="2" key="1">
    <citation type="journal article" date="2011" name="PLoS Genet.">
        <title>Azospirillum genomes reveal transition of bacteria from aquatic to terrestrial environments.</title>
        <authorList>
            <person name="Wisniewski-Dye F."/>
            <person name="Borziak K."/>
            <person name="Khalsa-Moyers G."/>
            <person name="Alexandre G."/>
            <person name="Sukharnikov L.O."/>
            <person name="Wuichet K."/>
            <person name="Hurst G.B."/>
            <person name="McDonald W.H."/>
            <person name="Robertson J.S."/>
            <person name="Barbe V."/>
            <person name="Calteau A."/>
            <person name="Rouy Z."/>
            <person name="Mangenot S."/>
            <person name="Prigent-Combaret C."/>
            <person name="Normand P."/>
            <person name="Boyer M."/>
            <person name="Siguier P."/>
            <person name="Dessaux Y."/>
            <person name="Elmerich C."/>
            <person name="Condemine G."/>
            <person name="Krishnen G."/>
            <person name="Kennedy I."/>
            <person name="Paterson A.H."/>
            <person name="Gonzalez V."/>
            <person name="Mavingui P."/>
            <person name="Zhulin I.B."/>
        </authorList>
    </citation>
    <scope>NUCLEOTIDE SEQUENCE [LARGE SCALE GENOMIC DNA]</scope>
    <source>
        <strain evidence="2">4B</strain>
    </source>
</reference>